<reference evidence="3 4" key="1">
    <citation type="submission" date="2016-12" db="EMBL/GenBank/DDBJ databases">
        <authorList>
            <person name="Song W.-J."/>
            <person name="Kurnit D.M."/>
        </authorList>
    </citation>
    <scope>NUCLEOTIDE SEQUENCE [LARGE SCALE GENOMIC DNA]</scope>
    <source>
        <strain evidence="3 4">DSM 18488</strain>
    </source>
</reference>
<dbReference type="InterPro" id="IPR011152">
    <property type="entry name" value="Pesterase_MJ0912"/>
</dbReference>
<gene>
    <name evidence="3" type="ORF">SAMN02745220_03519</name>
</gene>
<dbReference type="InterPro" id="IPR029052">
    <property type="entry name" value="Metallo-depent_PP-like"/>
</dbReference>
<dbReference type="GO" id="GO:0005737">
    <property type="term" value="C:cytoplasm"/>
    <property type="evidence" value="ECO:0007669"/>
    <property type="project" value="TreeGrafter"/>
</dbReference>
<sequence>MATRDAQTSHTYVEVKTAMQILLLADIHGNYPALRAIDAFFSQTSFDAIVNCGDSVVFAPFSNEVINWLIARKTISILGNTDKKVIKLLQGQTFAKPSKEEKRIMYFHAARQLSRQCGDYLQSLGISAELPLTPIDHDPEKHKGNQLGIFHGSPAKPHEFLFDTTPRDRFAELARDYPYKAIVTGHSHTPYHFEVNGTHFINPGSAGRMFDGNPAVGCAVLTCKESQVEVQHYRIDYDVPQVVAELARQQLPQIYQAMYLEGKKLN</sequence>
<organism evidence="3 4">
    <name type="scientific">Desulfopila aestuarii DSM 18488</name>
    <dbReference type="NCBI Taxonomy" id="1121416"/>
    <lineage>
        <taxon>Bacteria</taxon>
        <taxon>Pseudomonadati</taxon>
        <taxon>Thermodesulfobacteriota</taxon>
        <taxon>Desulfobulbia</taxon>
        <taxon>Desulfobulbales</taxon>
        <taxon>Desulfocapsaceae</taxon>
        <taxon>Desulfopila</taxon>
    </lineage>
</organism>
<evidence type="ECO:0000313" key="3">
    <source>
        <dbReference type="EMBL" id="SHO50543.1"/>
    </source>
</evidence>
<dbReference type="GO" id="GO:0016791">
    <property type="term" value="F:phosphatase activity"/>
    <property type="evidence" value="ECO:0007669"/>
    <property type="project" value="TreeGrafter"/>
</dbReference>
<dbReference type="Gene3D" id="3.60.21.10">
    <property type="match status" value="1"/>
</dbReference>
<dbReference type="PANTHER" id="PTHR42850">
    <property type="entry name" value="METALLOPHOSPHOESTERASE"/>
    <property type="match status" value="1"/>
</dbReference>
<accession>A0A1M7YD58</accession>
<protein>
    <submittedName>
        <fullName evidence="3">Predicted phosphodiesterase</fullName>
    </submittedName>
</protein>
<proteinExistence type="inferred from homology"/>
<dbReference type="Pfam" id="PF12850">
    <property type="entry name" value="Metallophos_2"/>
    <property type="match status" value="1"/>
</dbReference>
<keyword evidence="4" id="KW-1185">Reference proteome</keyword>
<dbReference type="InterPro" id="IPR050126">
    <property type="entry name" value="Ap4A_hydrolase"/>
</dbReference>
<feature type="domain" description="Calcineurin-like phosphoesterase" evidence="2">
    <location>
        <begin position="19"/>
        <end position="225"/>
    </location>
</feature>
<dbReference type="InterPro" id="IPR024654">
    <property type="entry name" value="Calcineurin-like_PHP_lpxH"/>
</dbReference>
<dbReference type="SUPFAM" id="SSF56300">
    <property type="entry name" value="Metallo-dependent phosphatases"/>
    <property type="match status" value="1"/>
</dbReference>
<dbReference type="Proteomes" id="UP000184603">
    <property type="component" value="Unassembled WGS sequence"/>
</dbReference>
<evidence type="ECO:0000259" key="2">
    <source>
        <dbReference type="Pfam" id="PF12850"/>
    </source>
</evidence>
<dbReference type="EMBL" id="FRFE01000019">
    <property type="protein sequence ID" value="SHO50543.1"/>
    <property type="molecule type" value="Genomic_DNA"/>
</dbReference>
<dbReference type="STRING" id="1121416.SAMN02745220_03519"/>
<dbReference type="AlphaFoldDB" id="A0A1M7YD58"/>
<evidence type="ECO:0000313" key="4">
    <source>
        <dbReference type="Proteomes" id="UP000184603"/>
    </source>
</evidence>
<dbReference type="PIRSF" id="PIRSF000883">
    <property type="entry name" value="Pesterase_MJ0912"/>
    <property type="match status" value="1"/>
</dbReference>
<dbReference type="PANTHER" id="PTHR42850:SF2">
    <property type="entry name" value="BLL5683 PROTEIN"/>
    <property type="match status" value="1"/>
</dbReference>
<name>A0A1M7YD58_9BACT</name>
<comment type="similarity">
    <text evidence="1">Belongs to the metallophosphoesterase superfamily. YfcE family.</text>
</comment>
<evidence type="ECO:0000256" key="1">
    <source>
        <dbReference type="ARBA" id="ARBA00008950"/>
    </source>
</evidence>